<organism evidence="1 2">
    <name type="scientific">Parascaris univalens</name>
    <name type="common">Nematode worm</name>
    <dbReference type="NCBI Taxonomy" id="6257"/>
    <lineage>
        <taxon>Eukaryota</taxon>
        <taxon>Metazoa</taxon>
        <taxon>Ecdysozoa</taxon>
        <taxon>Nematoda</taxon>
        <taxon>Chromadorea</taxon>
        <taxon>Rhabditida</taxon>
        <taxon>Spirurina</taxon>
        <taxon>Ascaridomorpha</taxon>
        <taxon>Ascaridoidea</taxon>
        <taxon>Ascarididae</taxon>
        <taxon>Parascaris</taxon>
    </lineage>
</organism>
<proteinExistence type="predicted"/>
<keyword evidence="1" id="KW-1185">Reference proteome</keyword>
<evidence type="ECO:0000313" key="2">
    <source>
        <dbReference type="WBParaSite" id="PgR022X_g111_t04"/>
    </source>
</evidence>
<dbReference type="Proteomes" id="UP000887569">
    <property type="component" value="Unplaced"/>
</dbReference>
<dbReference type="WBParaSite" id="PgR022X_g111_t04">
    <property type="protein sequence ID" value="PgR022X_g111_t04"/>
    <property type="gene ID" value="PgR022X_g111"/>
</dbReference>
<accession>A0A915B2G1</accession>
<protein>
    <submittedName>
        <fullName evidence="2">Uncharacterized protein</fullName>
    </submittedName>
</protein>
<dbReference type="AlphaFoldDB" id="A0A915B2G1"/>
<reference evidence="2" key="1">
    <citation type="submission" date="2022-11" db="UniProtKB">
        <authorList>
            <consortium name="WormBaseParasite"/>
        </authorList>
    </citation>
    <scope>IDENTIFICATION</scope>
</reference>
<evidence type="ECO:0000313" key="1">
    <source>
        <dbReference type="Proteomes" id="UP000887569"/>
    </source>
</evidence>
<sequence>MEIPNFALIWTKLRTMLVKDELSVDASFNGHDNEICCFIGSRYSFTSIRYSAKITS</sequence>
<name>A0A915B2G1_PARUN</name>